<evidence type="ECO:0000313" key="3">
    <source>
        <dbReference type="Proteomes" id="UP000184010"/>
    </source>
</evidence>
<sequence>MIALIPKSAWEFALLTIFILVSFERFLKNAILKLTGTTMTRRV</sequence>
<feature type="transmembrane region" description="Helical" evidence="1">
    <location>
        <begin position="12"/>
        <end position="32"/>
    </location>
</feature>
<dbReference type="STRING" id="1121395.SAMN02745215_00260"/>
<gene>
    <name evidence="2" type="ORF">SAMN02745215_00260</name>
</gene>
<evidence type="ECO:0000256" key="1">
    <source>
        <dbReference type="SAM" id="Phobius"/>
    </source>
</evidence>
<reference evidence="3" key="1">
    <citation type="submission" date="2016-12" db="EMBL/GenBank/DDBJ databases">
        <authorList>
            <person name="Varghese N."/>
            <person name="Submissions S."/>
        </authorList>
    </citation>
    <scope>NUCLEOTIDE SEQUENCE [LARGE SCALE GENOMIC DNA]</scope>
    <source>
        <strain evidence="3">DSM 11544</strain>
    </source>
</reference>
<name>A0A1M7RYM7_9FIRM</name>
<keyword evidence="1" id="KW-1133">Transmembrane helix</keyword>
<proteinExistence type="predicted"/>
<dbReference type="AlphaFoldDB" id="A0A1M7RYM7"/>
<keyword evidence="1" id="KW-0812">Transmembrane</keyword>
<protein>
    <submittedName>
        <fullName evidence="2">Uncharacterized protein</fullName>
    </submittedName>
</protein>
<dbReference type="EMBL" id="FRDN01000003">
    <property type="protein sequence ID" value="SHN51142.1"/>
    <property type="molecule type" value="Genomic_DNA"/>
</dbReference>
<accession>A0A1M7RYM7</accession>
<evidence type="ECO:0000313" key="2">
    <source>
        <dbReference type="EMBL" id="SHN51142.1"/>
    </source>
</evidence>
<organism evidence="2 3">
    <name type="scientific">Desulfitobacterium chlororespirans DSM 11544</name>
    <dbReference type="NCBI Taxonomy" id="1121395"/>
    <lineage>
        <taxon>Bacteria</taxon>
        <taxon>Bacillati</taxon>
        <taxon>Bacillota</taxon>
        <taxon>Clostridia</taxon>
        <taxon>Eubacteriales</taxon>
        <taxon>Desulfitobacteriaceae</taxon>
        <taxon>Desulfitobacterium</taxon>
    </lineage>
</organism>
<keyword evidence="1" id="KW-0472">Membrane</keyword>
<keyword evidence="3" id="KW-1185">Reference proteome</keyword>
<dbReference type="Proteomes" id="UP000184010">
    <property type="component" value="Unassembled WGS sequence"/>
</dbReference>